<dbReference type="InterPro" id="IPR015655">
    <property type="entry name" value="PP2C"/>
</dbReference>
<dbReference type="Proteomes" id="UP000827092">
    <property type="component" value="Unassembled WGS sequence"/>
</dbReference>
<organism evidence="12 13">
    <name type="scientific">Oedothorax gibbosus</name>
    <dbReference type="NCBI Taxonomy" id="931172"/>
    <lineage>
        <taxon>Eukaryota</taxon>
        <taxon>Metazoa</taxon>
        <taxon>Ecdysozoa</taxon>
        <taxon>Arthropoda</taxon>
        <taxon>Chelicerata</taxon>
        <taxon>Arachnida</taxon>
        <taxon>Araneae</taxon>
        <taxon>Araneomorphae</taxon>
        <taxon>Entelegynae</taxon>
        <taxon>Araneoidea</taxon>
        <taxon>Linyphiidae</taxon>
        <taxon>Erigoninae</taxon>
        <taxon>Oedothorax</taxon>
    </lineage>
</organism>
<evidence type="ECO:0000256" key="10">
    <source>
        <dbReference type="SAM" id="MobiDB-lite"/>
    </source>
</evidence>
<keyword evidence="7 9" id="KW-0904">Protein phosphatase</keyword>
<dbReference type="InterPro" id="IPR001932">
    <property type="entry name" value="PPM-type_phosphatase-like_dom"/>
</dbReference>
<accession>A0AAV6U5E4</accession>
<dbReference type="InterPro" id="IPR000222">
    <property type="entry name" value="PP2C_BS"/>
</dbReference>
<comment type="caution">
    <text evidence="12">The sequence shown here is derived from an EMBL/GenBank/DDBJ whole genome shotgun (WGS) entry which is preliminary data.</text>
</comment>
<dbReference type="InterPro" id="IPR036457">
    <property type="entry name" value="PPM-type-like_dom_sf"/>
</dbReference>
<evidence type="ECO:0000256" key="6">
    <source>
        <dbReference type="ARBA" id="ARBA00022842"/>
    </source>
</evidence>
<evidence type="ECO:0000313" key="12">
    <source>
        <dbReference type="EMBL" id="KAG8179026.1"/>
    </source>
</evidence>
<feature type="compositionally biased region" description="Low complexity" evidence="10">
    <location>
        <begin position="192"/>
        <end position="209"/>
    </location>
</feature>
<evidence type="ECO:0000256" key="2">
    <source>
        <dbReference type="ARBA" id="ARBA00006702"/>
    </source>
</evidence>
<dbReference type="PANTHER" id="PTHR13832:SF803">
    <property type="entry name" value="PROTEIN PHOSPHATASE 1G"/>
    <property type="match status" value="1"/>
</dbReference>
<evidence type="ECO:0000256" key="4">
    <source>
        <dbReference type="ARBA" id="ARBA00022723"/>
    </source>
</evidence>
<keyword evidence="5 9" id="KW-0378">Hydrolase</keyword>
<protein>
    <recommendedName>
        <fullName evidence="3">protein-serine/threonine phosphatase</fullName>
        <ecNumber evidence="3">3.1.3.16</ecNumber>
    </recommendedName>
</protein>
<dbReference type="SUPFAM" id="SSF81606">
    <property type="entry name" value="PP2C-like"/>
    <property type="match status" value="2"/>
</dbReference>
<keyword evidence="6" id="KW-0460">Magnesium</keyword>
<evidence type="ECO:0000259" key="11">
    <source>
        <dbReference type="PROSITE" id="PS51746"/>
    </source>
</evidence>
<evidence type="ECO:0000256" key="8">
    <source>
        <dbReference type="ARBA" id="ARBA00023211"/>
    </source>
</evidence>
<evidence type="ECO:0000313" key="13">
    <source>
        <dbReference type="Proteomes" id="UP000827092"/>
    </source>
</evidence>
<keyword evidence="4" id="KW-0479">Metal-binding</keyword>
<reference evidence="12 13" key="1">
    <citation type="journal article" date="2022" name="Nat. Ecol. Evol.">
        <title>A masculinizing supergene underlies an exaggerated male reproductive morph in a spider.</title>
        <authorList>
            <person name="Hendrickx F."/>
            <person name="De Corte Z."/>
            <person name="Sonet G."/>
            <person name="Van Belleghem S.M."/>
            <person name="Kostlbacher S."/>
            <person name="Vangestel C."/>
        </authorList>
    </citation>
    <scope>NUCLEOTIDE SEQUENCE [LARGE SCALE GENOMIC DNA]</scope>
    <source>
        <strain evidence="12">W744_W776</strain>
    </source>
</reference>
<feature type="domain" description="PPM-type phosphatase" evidence="11">
    <location>
        <begin position="31"/>
        <end position="565"/>
    </location>
</feature>
<evidence type="ECO:0000256" key="1">
    <source>
        <dbReference type="ARBA" id="ARBA00001936"/>
    </source>
</evidence>
<feature type="compositionally biased region" description="Acidic residues" evidence="10">
    <location>
        <begin position="309"/>
        <end position="323"/>
    </location>
</feature>
<evidence type="ECO:0000256" key="7">
    <source>
        <dbReference type="ARBA" id="ARBA00022912"/>
    </source>
</evidence>
<keyword evidence="8" id="KW-0464">Manganese</keyword>
<comment type="similarity">
    <text evidence="2 9">Belongs to the PP2C family.</text>
</comment>
<dbReference type="GO" id="GO:0046872">
    <property type="term" value="F:metal ion binding"/>
    <property type="evidence" value="ECO:0007669"/>
    <property type="project" value="UniProtKB-KW"/>
</dbReference>
<comment type="cofactor">
    <cofactor evidence="1">
        <name>Mn(2+)</name>
        <dbReference type="ChEBI" id="CHEBI:29035"/>
    </cofactor>
</comment>
<feature type="compositionally biased region" description="Polar residues" evidence="10">
    <location>
        <begin position="268"/>
        <end position="296"/>
    </location>
</feature>
<dbReference type="EMBL" id="JAFNEN010000653">
    <property type="protein sequence ID" value="KAG8179026.1"/>
    <property type="molecule type" value="Genomic_DNA"/>
</dbReference>
<name>A0AAV6U5E4_9ARAC</name>
<keyword evidence="13" id="KW-1185">Reference proteome</keyword>
<sequence>MGNTMHFSPSPSTETVYDNGFIDISPKLSCVYGAASIQGWGKNQDRFTCLPKFCNNVSFFAVYDGHGGSEISEYLQENLSEEIKSNLESQQDIEIAIYLAFLSADLTLKHPQTISQLDLERDIKNQDSSCIALQSDSDAGMQVSMQSDGADSTASANVVSGPISTNGVGGTVSNSGADSTVSSSAVAGFASTSSADNSISTSTSGISASDPIEDDTVSSSATGITASTTAAHELPPTGDAKESVSSSTVQDSVSKSVSKGSGASDSAQESGSANQSDNSNNVHSAATSGSAKSNVDVSVAGPSQVYDSSTEEDTEIDEDSYDENLEEVVSDVALEKPLDYLLNEELEPSDSEDDDFCYGDEETESDGTDDEYNESSIKKMTAKEFANMQPGDYSGSTATVVLLDEETIYVANVGDSKCVLSRKGLAIEMSVDHKPTVAEEQERIVRNGGVVRMGRINDSIDMSRAFGNFRLKGKSEDPPEQCVTAEPSIKSIPITKDDEFLIIASEGIWNSMTSQEVVDYINMRFKQGGCDLRDLCYELFQLILSPDLDNDGIKCDNMSCIIIKLASKDSLLYGTPSESHSSGSIA</sequence>
<dbReference type="PROSITE" id="PS51746">
    <property type="entry name" value="PPM_2"/>
    <property type="match status" value="1"/>
</dbReference>
<dbReference type="PROSITE" id="PS01032">
    <property type="entry name" value="PPM_1"/>
    <property type="match status" value="1"/>
</dbReference>
<dbReference type="CDD" id="cd00143">
    <property type="entry name" value="PP2Cc"/>
    <property type="match status" value="1"/>
</dbReference>
<dbReference type="Pfam" id="PF00481">
    <property type="entry name" value="PP2C"/>
    <property type="match status" value="2"/>
</dbReference>
<evidence type="ECO:0000256" key="9">
    <source>
        <dbReference type="RuleBase" id="RU003465"/>
    </source>
</evidence>
<feature type="compositionally biased region" description="Low complexity" evidence="10">
    <location>
        <begin position="218"/>
        <end position="231"/>
    </location>
</feature>
<feature type="region of interest" description="Disordered" evidence="10">
    <location>
        <begin position="343"/>
        <end position="372"/>
    </location>
</feature>
<dbReference type="Gene3D" id="3.60.40.10">
    <property type="entry name" value="PPM-type phosphatase domain"/>
    <property type="match status" value="2"/>
</dbReference>
<dbReference type="EC" id="3.1.3.16" evidence="3"/>
<evidence type="ECO:0000256" key="5">
    <source>
        <dbReference type="ARBA" id="ARBA00022801"/>
    </source>
</evidence>
<feature type="compositionally biased region" description="Low complexity" evidence="10">
    <location>
        <begin position="243"/>
        <end position="267"/>
    </location>
</feature>
<proteinExistence type="inferred from homology"/>
<dbReference type="PANTHER" id="PTHR13832">
    <property type="entry name" value="PROTEIN PHOSPHATASE 2C"/>
    <property type="match status" value="1"/>
</dbReference>
<dbReference type="SMART" id="SM00332">
    <property type="entry name" value="PP2Cc"/>
    <property type="match status" value="1"/>
</dbReference>
<evidence type="ECO:0000256" key="3">
    <source>
        <dbReference type="ARBA" id="ARBA00013081"/>
    </source>
</evidence>
<dbReference type="AlphaFoldDB" id="A0AAV6U5E4"/>
<gene>
    <name evidence="12" type="ORF">JTE90_011973</name>
</gene>
<feature type="region of interest" description="Disordered" evidence="10">
    <location>
        <begin position="192"/>
        <end position="323"/>
    </location>
</feature>
<dbReference type="GO" id="GO:0004722">
    <property type="term" value="F:protein serine/threonine phosphatase activity"/>
    <property type="evidence" value="ECO:0007669"/>
    <property type="project" value="UniProtKB-EC"/>
</dbReference>